<dbReference type="EMBL" id="ADKM02000080">
    <property type="protein sequence ID" value="EGC03049.1"/>
    <property type="molecule type" value="Genomic_DNA"/>
</dbReference>
<sequence>MSLQKQNARSVGQNGTALTVHVLNKGIKKLLCVCAGVLCVIRE</sequence>
<evidence type="ECO:0000313" key="1">
    <source>
        <dbReference type="EMBL" id="EGC03049.1"/>
    </source>
</evidence>
<organism evidence="1 2">
    <name type="scientific">Ruminococcus albus 8</name>
    <dbReference type="NCBI Taxonomy" id="246199"/>
    <lineage>
        <taxon>Bacteria</taxon>
        <taxon>Bacillati</taxon>
        <taxon>Bacillota</taxon>
        <taxon>Clostridia</taxon>
        <taxon>Eubacteriales</taxon>
        <taxon>Oscillospiraceae</taxon>
        <taxon>Ruminococcus</taxon>
    </lineage>
</organism>
<evidence type="ECO:0000313" key="2">
    <source>
        <dbReference type="Proteomes" id="UP000004259"/>
    </source>
</evidence>
<reference evidence="1 2" key="1">
    <citation type="submission" date="2011-02" db="EMBL/GenBank/DDBJ databases">
        <authorList>
            <person name="Nelson K.E."/>
            <person name="Sutton G."/>
            <person name="Torralba M."/>
            <person name="Durkin S."/>
            <person name="Harkins D."/>
            <person name="Montgomery R."/>
            <person name="Ziemer C."/>
            <person name="Klaassens E."/>
            <person name="Ocuiv P."/>
            <person name="Morrison M."/>
        </authorList>
    </citation>
    <scope>NUCLEOTIDE SEQUENCE [LARGE SCALE GENOMIC DNA]</scope>
    <source>
        <strain evidence="1 2">8</strain>
    </source>
</reference>
<comment type="caution">
    <text evidence="1">The sequence shown here is derived from an EMBL/GenBank/DDBJ whole genome shotgun (WGS) entry which is preliminary data.</text>
</comment>
<keyword evidence="2" id="KW-1185">Reference proteome</keyword>
<proteinExistence type="predicted"/>
<accession>E9SCK0</accession>
<protein>
    <submittedName>
        <fullName evidence="1">Uncharacterized protein</fullName>
    </submittedName>
</protein>
<dbReference type="Proteomes" id="UP000004259">
    <property type="component" value="Unassembled WGS sequence"/>
</dbReference>
<gene>
    <name evidence="1" type="ORF">CUS_5915</name>
</gene>
<name>E9SCK0_RUMAL</name>
<dbReference type="AlphaFoldDB" id="E9SCK0"/>